<comment type="function">
    <text evidence="1">Component of the core of the flagella.</text>
</comment>
<evidence type="ECO:0000313" key="7">
    <source>
        <dbReference type="Proteomes" id="UP000006253"/>
    </source>
</evidence>
<sequence length="215" mass="25223">MNCSTILLYRFFCLFLLITYISCSSVSNQRIHLEKKVSFTQIEEAQSFLHTLEIHFQIITEILQNIRILAVRSSHKNHIQEDRNQFDLEFQELLKEICRIRESARFKNIFLLDTENPSRPISISLQIDPQSSPILLPLPELQPEEFGLHTWSLKKFQSKMNVKTNTDAVQSIDIINNSLSKMAFERATIGASWERLSYSKRLRDSLSNMDQKKFR</sequence>
<protein>
    <submittedName>
        <fullName evidence="6">Flagellin N-terminal domain protein</fullName>
    </submittedName>
</protein>
<dbReference type="InterPro" id="IPR001029">
    <property type="entry name" value="Flagellin_N"/>
</dbReference>
<name>A0A0E2BBG1_9LEPT</name>
<dbReference type="GO" id="GO:0005198">
    <property type="term" value="F:structural molecule activity"/>
    <property type="evidence" value="ECO:0007669"/>
    <property type="project" value="InterPro"/>
</dbReference>
<gene>
    <name evidence="6" type="ORF">LEP1GSC081_2818</name>
</gene>
<evidence type="ECO:0000313" key="6">
    <source>
        <dbReference type="EMBL" id="EKO14470.1"/>
    </source>
</evidence>
<feature type="domain" description="Flagellin N-terminal" evidence="5">
    <location>
        <begin position="43"/>
        <end position="115"/>
    </location>
</feature>
<dbReference type="GO" id="GO:0055040">
    <property type="term" value="C:periplasmic flagellum"/>
    <property type="evidence" value="ECO:0007669"/>
    <property type="project" value="UniProtKB-SubCell"/>
</dbReference>
<dbReference type="Pfam" id="PF00669">
    <property type="entry name" value="Flagellin_N"/>
    <property type="match status" value="1"/>
</dbReference>
<evidence type="ECO:0000259" key="5">
    <source>
        <dbReference type="Pfam" id="PF00669"/>
    </source>
</evidence>
<dbReference type="SUPFAM" id="SSF64518">
    <property type="entry name" value="Phase 1 flagellin"/>
    <property type="match status" value="1"/>
</dbReference>
<keyword evidence="6" id="KW-0282">Flagellum</keyword>
<dbReference type="InterPro" id="IPR001492">
    <property type="entry name" value="Flagellin"/>
</dbReference>
<dbReference type="AlphaFoldDB" id="A0A0E2BBG1"/>
<evidence type="ECO:0000256" key="1">
    <source>
        <dbReference type="ARBA" id="ARBA00004095"/>
    </source>
</evidence>
<evidence type="ECO:0000256" key="4">
    <source>
        <dbReference type="SAM" id="Phobius"/>
    </source>
</evidence>
<comment type="subcellular location">
    <subcellularLocation>
        <location evidence="2">Periplasmic flagellum</location>
    </subcellularLocation>
</comment>
<proteinExistence type="predicted"/>
<keyword evidence="4" id="KW-1133">Transmembrane helix</keyword>
<comment type="caution">
    <text evidence="6">The sequence shown here is derived from an EMBL/GenBank/DDBJ whole genome shotgun (WGS) entry which is preliminary data.</text>
</comment>
<keyword evidence="6" id="KW-0969">Cilium</keyword>
<keyword evidence="3" id="KW-0574">Periplasm</keyword>
<dbReference type="Proteomes" id="UP000006253">
    <property type="component" value="Unassembled WGS sequence"/>
</dbReference>
<dbReference type="PANTHER" id="PTHR42792">
    <property type="entry name" value="FLAGELLIN"/>
    <property type="match status" value="1"/>
</dbReference>
<dbReference type="RefSeq" id="WP_004766474.1">
    <property type="nucleotide sequence ID" value="NZ_AHMY02000055.1"/>
</dbReference>
<keyword evidence="4" id="KW-0812">Transmembrane</keyword>
<organism evidence="6 7">
    <name type="scientific">Leptospira kirschneri str. H1</name>
    <dbReference type="NCBI Taxonomy" id="1049966"/>
    <lineage>
        <taxon>Bacteria</taxon>
        <taxon>Pseudomonadati</taxon>
        <taxon>Spirochaetota</taxon>
        <taxon>Spirochaetia</taxon>
        <taxon>Leptospirales</taxon>
        <taxon>Leptospiraceae</taxon>
        <taxon>Leptospira</taxon>
    </lineage>
</organism>
<keyword evidence="6" id="KW-0966">Cell projection</keyword>
<dbReference type="Gene3D" id="1.20.1330.10">
    <property type="entry name" value="f41 fragment of flagellin, N-terminal domain"/>
    <property type="match status" value="1"/>
</dbReference>
<dbReference type="EMBL" id="AHMY02000055">
    <property type="protein sequence ID" value="EKO14470.1"/>
    <property type="molecule type" value="Genomic_DNA"/>
</dbReference>
<keyword evidence="4" id="KW-0472">Membrane</keyword>
<feature type="transmembrane region" description="Helical" evidence="4">
    <location>
        <begin position="6"/>
        <end position="26"/>
    </location>
</feature>
<accession>A0A0E2BBG1</accession>
<evidence type="ECO:0000256" key="3">
    <source>
        <dbReference type="ARBA" id="ARBA00022764"/>
    </source>
</evidence>
<reference evidence="6 7" key="1">
    <citation type="submission" date="2012-10" db="EMBL/GenBank/DDBJ databases">
        <authorList>
            <person name="Harkins D.M."/>
            <person name="Durkin A.S."/>
            <person name="Brinkac L.M."/>
            <person name="Selengut J.D."/>
            <person name="Sanka R."/>
            <person name="DePew J."/>
            <person name="Purushe J."/>
            <person name="Peacock S.J."/>
            <person name="Thaipadungpanit J."/>
            <person name="Wuthiekanun V.W."/>
            <person name="Day N.P."/>
            <person name="Vinetz J.M."/>
            <person name="Sutton G.G."/>
            <person name="Nelson W.C."/>
            <person name="Fouts D.E."/>
        </authorList>
    </citation>
    <scope>NUCLEOTIDE SEQUENCE [LARGE SCALE GENOMIC DNA]</scope>
    <source>
        <strain evidence="6 7">H1</strain>
    </source>
</reference>
<dbReference type="PANTHER" id="PTHR42792:SF2">
    <property type="entry name" value="FLAGELLIN"/>
    <property type="match status" value="1"/>
</dbReference>
<evidence type="ECO:0000256" key="2">
    <source>
        <dbReference type="ARBA" id="ARBA00004631"/>
    </source>
</evidence>